<proteinExistence type="inferred from homology"/>
<dbReference type="AlphaFoldDB" id="A0A0G0LPK6"/>
<evidence type="ECO:0000259" key="14">
    <source>
        <dbReference type="Pfam" id="PF01726"/>
    </source>
</evidence>
<accession>A0A0G0LPK6</accession>
<dbReference type="GO" id="GO:0003677">
    <property type="term" value="F:DNA binding"/>
    <property type="evidence" value="ECO:0007669"/>
    <property type="project" value="UniProtKB-KW"/>
</dbReference>
<keyword evidence="3" id="KW-0235">DNA replication</keyword>
<feature type="domain" description="Peptidase S24/S26A/S26B/S26C" evidence="13">
    <location>
        <begin position="79"/>
        <end position="192"/>
    </location>
</feature>
<keyword evidence="2" id="KW-0678">Repressor</keyword>
<evidence type="ECO:0000256" key="10">
    <source>
        <dbReference type="ARBA" id="ARBA00023204"/>
    </source>
</evidence>
<dbReference type="InterPro" id="IPR006200">
    <property type="entry name" value="LexA"/>
</dbReference>
<reference evidence="15 16" key="1">
    <citation type="journal article" date="2015" name="Nature">
        <title>rRNA introns, odd ribosomes, and small enigmatic genomes across a large radiation of phyla.</title>
        <authorList>
            <person name="Brown C.T."/>
            <person name="Hug L.A."/>
            <person name="Thomas B.C."/>
            <person name="Sharon I."/>
            <person name="Castelle C.J."/>
            <person name="Singh A."/>
            <person name="Wilkins M.J."/>
            <person name="Williams K.H."/>
            <person name="Banfield J.F."/>
        </authorList>
    </citation>
    <scope>NUCLEOTIDE SEQUENCE [LARGE SCALE GENOMIC DNA]</scope>
</reference>
<keyword evidence="5 12" id="KW-0378">Hydrolase</keyword>
<dbReference type="Gene3D" id="1.10.10.10">
    <property type="entry name" value="Winged helix-like DNA-binding domain superfamily/Winged helix DNA-binding domain"/>
    <property type="match status" value="1"/>
</dbReference>
<dbReference type="Gene3D" id="2.10.109.10">
    <property type="entry name" value="Umud Fragment, subunit A"/>
    <property type="match status" value="1"/>
</dbReference>
<dbReference type="InterPro" id="IPR036388">
    <property type="entry name" value="WH-like_DNA-bd_sf"/>
</dbReference>
<evidence type="ECO:0000256" key="8">
    <source>
        <dbReference type="ARBA" id="ARBA00023125"/>
    </source>
</evidence>
<protein>
    <submittedName>
        <fullName evidence="15">LexA repressor</fullName>
    </submittedName>
</protein>
<evidence type="ECO:0000256" key="9">
    <source>
        <dbReference type="ARBA" id="ARBA00023163"/>
    </source>
</evidence>
<dbReference type="SUPFAM" id="SSF51306">
    <property type="entry name" value="LexA/Signal peptidase"/>
    <property type="match status" value="1"/>
</dbReference>
<dbReference type="SUPFAM" id="SSF46785">
    <property type="entry name" value="Winged helix' DNA-binding domain"/>
    <property type="match status" value="1"/>
</dbReference>
<keyword evidence="8" id="KW-0238">DNA-binding</keyword>
<dbReference type="InterPro" id="IPR006197">
    <property type="entry name" value="Peptidase_S24_LexA"/>
</dbReference>
<dbReference type="InterPro" id="IPR036286">
    <property type="entry name" value="LexA/Signal_pep-like_sf"/>
</dbReference>
<dbReference type="GO" id="GO:0006281">
    <property type="term" value="P:DNA repair"/>
    <property type="evidence" value="ECO:0007669"/>
    <property type="project" value="UniProtKB-KW"/>
</dbReference>
<keyword evidence="7" id="KW-0805">Transcription regulation</keyword>
<evidence type="ECO:0000256" key="11">
    <source>
        <dbReference type="ARBA" id="ARBA00023236"/>
    </source>
</evidence>
<evidence type="ECO:0000313" key="16">
    <source>
        <dbReference type="Proteomes" id="UP000034893"/>
    </source>
</evidence>
<dbReference type="InterPro" id="IPR006199">
    <property type="entry name" value="LexA_DNA-bd_dom"/>
</dbReference>
<dbReference type="GO" id="GO:0006508">
    <property type="term" value="P:proteolysis"/>
    <property type="evidence" value="ECO:0007669"/>
    <property type="project" value="InterPro"/>
</dbReference>
<evidence type="ECO:0000256" key="1">
    <source>
        <dbReference type="ARBA" id="ARBA00007484"/>
    </source>
</evidence>
<dbReference type="PANTHER" id="PTHR33516">
    <property type="entry name" value="LEXA REPRESSOR"/>
    <property type="match status" value="1"/>
</dbReference>
<evidence type="ECO:0000313" key="15">
    <source>
        <dbReference type="EMBL" id="KKQ89905.1"/>
    </source>
</evidence>
<evidence type="ECO:0000256" key="2">
    <source>
        <dbReference type="ARBA" id="ARBA00022491"/>
    </source>
</evidence>
<evidence type="ECO:0000256" key="4">
    <source>
        <dbReference type="ARBA" id="ARBA00022763"/>
    </source>
</evidence>
<dbReference type="GO" id="GO:0006260">
    <property type="term" value="P:DNA replication"/>
    <property type="evidence" value="ECO:0007669"/>
    <property type="project" value="UniProtKB-KW"/>
</dbReference>
<feature type="domain" description="LexA repressor DNA-binding" evidence="14">
    <location>
        <begin position="5"/>
        <end position="68"/>
    </location>
</feature>
<dbReference type="Pfam" id="PF01726">
    <property type="entry name" value="LexA_DNA_bind"/>
    <property type="match status" value="1"/>
</dbReference>
<keyword evidence="10" id="KW-0234">DNA repair</keyword>
<dbReference type="InterPro" id="IPR036390">
    <property type="entry name" value="WH_DNA-bd_sf"/>
</dbReference>
<sequence length="198" mass="22018">MQATKSITKRQKEVLNFVIQFMAKNGYSPSLQEIARFLGTKNISTAQYFIQELEEKGYLKKKSHIARGVSPLSQTTTVPLLGLIAAGDPIEPIENPEEISVPESISIDSRYPHYALQIKGDSMMDMGILNGDIVLIKHQLTAQNGDVVVGITEKGATLKVLCREGSKIFLEPRNKDYPIIQPKHLEIRGKFVGLLRKG</sequence>
<dbReference type="EMBL" id="LBVP01000006">
    <property type="protein sequence ID" value="KKQ89905.1"/>
    <property type="molecule type" value="Genomic_DNA"/>
</dbReference>
<evidence type="ECO:0000256" key="3">
    <source>
        <dbReference type="ARBA" id="ARBA00022705"/>
    </source>
</evidence>
<dbReference type="CDD" id="cd06529">
    <property type="entry name" value="S24_LexA-like"/>
    <property type="match status" value="1"/>
</dbReference>
<keyword evidence="6 12" id="KW-0068">Autocatalytic cleavage</keyword>
<dbReference type="Pfam" id="PF00717">
    <property type="entry name" value="Peptidase_S24"/>
    <property type="match status" value="1"/>
</dbReference>
<dbReference type="Proteomes" id="UP000034893">
    <property type="component" value="Unassembled WGS sequence"/>
</dbReference>
<evidence type="ECO:0000256" key="5">
    <source>
        <dbReference type="ARBA" id="ARBA00022801"/>
    </source>
</evidence>
<dbReference type="GO" id="GO:0004252">
    <property type="term" value="F:serine-type endopeptidase activity"/>
    <property type="evidence" value="ECO:0007669"/>
    <property type="project" value="InterPro"/>
</dbReference>
<gene>
    <name evidence="15" type="ORF">UT12_C0006G0013</name>
</gene>
<dbReference type="InterPro" id="IPR015927">
    <property type="entry name" value="Peptidase_S24_S26A/B/C"/>
</dbReference>
<name>A0A0G0LPK6_9BACT</name>
<dbReference type="GO" id="GO:0045892">
    <property type="term" value="P:negative regulation of DNA-templated transcription"/>
    <property type="evidence" value="ECO:0007669"/>
    <property type="project" value="InterPro"/>
</dbReference>
<evidence type="ECO:0000256" key="7">
    <source>
        <dbReference type="ARBA" id="ARBA00023015"/>
    </source>
</evidence>
<keyword evidence="11" id="KW-0742">SOS response</keyword>
<dbReference type="InterPro" id="IPR050077">
    <property type="entry name" value="LexA_repressor"/>
</dbReference>
<organism evidence="15 16">
    <name type="scientific">Candidatus Curtissbacteria bacterium GW2011_GWC2_38_9</name>
    <dbReference type="NCBI Taxonomy" id="1618414"/>
    <lineage>
        <taxon>Bacteria</taxon>
        <taxon>Candidatus Curtissiibacteriota</taxon>
    </lineage>
</organism>
<dbReference type="PANTHER" id="PTHR33516:SF2">
    <property type="entry name" value="LEXA REPRESSOR-RELATED"/>
    <property type="match status" value="1"/>
</dbReference>
<evidence type="ECO:0000259" key="13">
    <source>
        <dbReference type="Pfam" id="PF00717"/>
    </source>
</evidence>
<keyword evidence="9" id="KW-0804">Transcription</keyword>
<dbReference type="InterPro" id="IPR039418">
    <property type="entry name" value="LexA-like"/>
</dbReference>
<dbReference type="PRINTS" id="PR00726">
    <property type="entry name" value="LEXASERPTASE"/>
</dbReference>
<evidence type="ECO:0000256" key="6">
    <source>
        <dbReference type="ARBA" id="ARBA00022813"/>
    </source>
</evidence>
<dbReference type="NCBIfam" id="TIGR00498">
    <property type="entry name" value="lexA"/>
    <property type="match status" value="1"/>
</dbReference>
<keyword evidence="4" id="KW-0227">DNA damage</keyword>
<comment type="similarity">
    <text evidence="1 12">Belongs to the peptidase S24 family.</text>
</comment>
<comment type="caution">
    <text evidence="15">The sequence shown here is derived from an EMBL/GenBank/DDBJ whole genome shotgun (WGS) entry which is preliminary data.</text>
</comment>
<evidence type="ECO:0000256" key="12">
    <source>
        <dbReference type="RuleBase" id="RU003991"/>
    </source>
</evidence>
<dbReference type="GO" id="GO:0009432">
    <property type="term" value="P:SOS response"/>
    <property type="evidence" value="ECO:0007669"/>
    <property type="project" value="UniProtKB-KW"/>
</dbReference>